<name>A0AAV4BEE1_9GAST</name>
<comment type="subcellular location">
    <subcellularLocation>
        <location evidence="1">Nucleus</location>
    </subcellularLocation>
</comment>
<feature type="domain" description="HTH psq-type" evidence="3">
    <location>
        <begin position="1"/>
        <end position="50"/>
    </location>
</feature>
<keyword evidence="1" id="KW-0238">DNA-binding</keyword>
<organism evidence="4 5">
    <name type="scientific">Plakobranchus ocellatus</name>
    <dbReference type="NCBI Taxonomy" id="259542"/>
    <lineage>
        <taxon>Eukaryota</taxon>
        <taxon>Metazoa</taxon>
        <taxon>Spiralia</taxon>
        <taxon>Lophotrochozoa</taxon>
        <taxon>Mollusca</taxon>
        <taxon>Gastropoda</taxon>
        <taxon>Heterobranchia</taxon>
        <taxon>Euthyneura</taxon>
        <taxon>Panpulmonata</taxon>
        <taxon>Sacoglossa</taxon>
        <taxon>Placobranchoidea</taxon>
        <taxon>Plakobranchidae</taxon>
        <taxon>Plakobranchus</taxon>
    </lineage>
</organism>
<dbReference type="EMBL" id="BLXT01004740">
    <property type="protein sequence ID" value="GFO17218.1"/>
    <property type="molecule type" value="Genomic_DNA"/>
</dbReference>
<dbReference type="GO" id="GO:0005634">
    <property type="term" value="C:nucleus"/>
    <property type="evidence" value="ECO:0007669"/>
    <property type="project" value="UniProtKB-SubCell"/>
</dbReference>
<evidence type="ECO:0000259" key="3">
    <source>
        <dbReference type="PROSITE" id="PS50960"/>
    </source>
</evidence>
<dbReference type="Proteomes" id="UP000735302">
    <property type="component" value="Unassembled WGS sequence"/>
</dbReference>
<dbReference type="GO" id="GO:0003677">
    <property type="term" value="F:DNA binding"/>
    <property type="evidence" value="ECO:0007669"/>
    <property type="project" value="UniProtKB-UniRule"/>
</dbReference>
<evidence type="ECO:0000256" key="2">
    <source>
        <dbReference type="SAM" id="MobiDB-lite"/>
    </source>
</evidence>
<dbReference type="Pfam" id="PF05225">
    <property type="entry name" value="HTH_psq"/>
    <property type="match status" value="1"/>
</dbReference>
<dbReference type="PROSITE" id="PS50960">
    <property type="entry name" value="HTH_PSQ"/>
    <property type="match status" value="1"/>
</dbReference>
<evidence type="ECO:0000313" key="4">
    <source>
        <dbReference type="EMBL" id="GFO17218.1"/>
    </source>
</evidence>
<proteinExistence type="predicted"/>
<gene>
    <name evidence="4" type="ORF">PoB_004372300</name>
</gene>
<evidence type="ECO:0000313" key="5">
    <source>
        <dbReference type="Proteomes" id="UP000735302"/>
    </source>
</evidence>
<feature type="DNA-binding region" description="H-T-H motif" evidence="1">
    <location>
        <begin position="26"/>
        <end position="46"/>
    </location>
</feature>
<reference evidence="4 5" key="1">
    <citation type="journal article" date="2021" name="Elife">
        <title>Chloroplast acquisition without the gene transfer in kleptoplastic sea slugs, Plakobranchus ocellatus.</title>
        <authorList>
            <person name="Maeda T."/>
            <person name="Takahashi S."/>
            <person name="Yoshida T."/>
            <person name="Shimamura S."/>
            <person name="Takaki Y."/>
            <person name="Nagai Y."/>
            <person name="Toyoda A."/>
            <person name="Suzuki Y."/>
            <person name="Arimoto A."/>
            <person name="Ishii H."/>
            <person name="Satoh N."/>
            <person name="Nishiyama T."/>
            <person name="Hasebe M."/>
            <person name="Maruyama T."/>
            <person name="Minagawa J."/>
            <person name="Obokata J."/>
            <person name="Shigenobu S."/>
        </authorList>
    </citation>
    <scope>NUCLEOTIDE SEQUENCE [LARGE SCALE GENOMIC DNA]</scope>
</reference>
<accession>A0AAV4BEE1</accession>
<comment type="caution">
    <text evidence="4">The sequence shown here is derived from an EMBL/GenBank/DDBJ whole genome shotgun (WGS) entry which is preliminary data.</text>
</comment>
<protein>
    <recommendedName>
        <fullName evidence="3">HTH psq-type domain-containing protein</fullName>
    </recommendedName>
</protein>
<dbReference type="SUPFAM" id="SSF46689">
    <property type="entry name" value="Homeodomain-like"/>
    <property type="match status" value="1"/>
</dbReference>
<feature type="region of interest" description="Disordered" evidence="2">
    <location>
        <begin position="144"/>
        <end position="168"/>
    </location>
</feature>
<sequence>MTPYKKHTHEAFEKALEAAKNGSMKLMNAAKQFGVPRATLFDKLHNRTPMKPSARTRLTCPGLPRSVVLFCDGHTSHVNPQNGDAPKSQLIVATASETTSKSNGPGPSGDRVFSDKMDAIATSQYIEKDLEPTIHDDVPRLEVCFSDPEPSSEQTSMEDDIPLQDGVT</sequence>
<dbReference type="InterPro" id="IPR009057">
    <property type="entry name" value="Homeodomain-like_sf"/>
</dbReference>
<dbReference type="Gene3D" id="1.10.10.60">
    <property type="entry name" value="Homeodomain-like"/>
    <property type="match status" value="1"/>
</dbReference>
<dbReference type="AlphaFoldDB" id="A0AAV4BEE1"/>
<dbReference type="InterPro" id="IPR007889">
    <property type="entry name" value="HTH_Psq"/>
</dbReference>
<keyword evidence="1" id="KW-0539">Nucleus</keyword>
<evidence type="ECO:0000256" key="1">
    <source>
        <dbReference type="PROSITE-ProRule" id="PRU00320"/>
    </source>
</evidence>
<keyword evidence="5" id="KW-1185">Reference proteome</keyword>